<feature type="transmembrane region" description="Helical" evidence="1">
    <location>
        <begin position="178"/>
        <end position="196"/>
    </location>
</feature>
<organism evidence="2 3">
    <name type="scientific">Kordia algicida OT-1</name>
    <dbReference type="NCBI Taxonomy" id="391587"/>
    <lineage>
        <taxon>Bacteria</taxon>
        <taxon>Pseudomonadati</taxon>
        <taxon>Bacteroidota</taxon>
        <taxon>Flavobacteriia</taxon>
        <taxon>Flavobacteriales</taxon>
        <taxon>Flavobacteriaceae</taxon>
        <taxon>Kordia</taxon>
    </lineage>
</organism>
<feature type="transmembrane region" description="Helical" evidence="1">
    <location>
        <begin position="12"/>
        <end position="30"/>
    </location>
</feature>
<dbReference type="OrthoDB" id="1190700at2"/>
<dbReference type="RefSeq" id="WP_007096937.1">
    <property type="nucleotide sequence ID" value="NZ_CP142125.1"/>
</dbReference>
<reference evidence="2 3" key="1">
    <citation type="journal article" date="2011" name="J. Bacteriol.">
        <title>Genome sequence of the algicidal bacterium Kordia algicida OT-1.</title>
        <authorList>
            <person name="Lee H.S."/>
            <person name="Kang S.G."/>
            <person name="Kwon K.K."/>
            <person name="Lee J.H."/>
            <person name="Kim S.J."/>
        </authorList>
    </citation>
    <scope>NUCLEOTIDE SEQUENCE [LARGE SCALE GENOMIC DNA]</scope>
    <source>
        <strain evidence="2 3">OT-1</strain>
    </source>
</reference>
<name>A9E152_9FLAO</name>
<feature type="transmembrane region" description="Helical" evidence="1">
    <location>
        <begin position="152"/>
        <end position="171"/>
    </location>
</feature>
<dbReference type="AlphaFoldDB" id="A9E152"/>
<dbReference type="Proteomes" id="UP000002945">
    <property type="component" value="Unassembled WGS sequence"/>
</dbReference>
<dbReference type="STRING" id="391587.KAOT1_22066"/>
<keyword evidence="1" id="KW-0812">Transmembrane</keyword>
<comment type="caution">
    <text evidence="2">The sequence shown here is derived from an EMBL/GenBank/DDBJ whole genome shotgun (WGS) entry which is preliminary data.</text>
</comment>
<feature type="transmembrane region" description="Helical" evidence="1">
    <location>
        <begin position="82"/>
        <end position="106"/>
    </location>
</feature>
<evidence type="ECO:0000313" key="3">
    <source>
        <dbReference type="Proteomes" id="UP000002945"/>
    </source>
</evidence>
<keyword evidence="3" id="KW-1185">Reference proteome</keyword>
<proteinExistence type="predicted"/>
<feature type="transmembrane region" description="Helical" evidence="1">
    <location>
        <begin position="51"/>
        <end position="70"/>
    </location>
</feature>
<evidence type="ECO:0000256" key="1">
    <source>
        <dbReference type="SAM" id="Phobius"/>
    </source>
</evidence>
<feature type="transmembrane region" description="Helical" evidence="1">
    <location>
        <begin position="118"/>
        <end position="140"/>
    </location>
</feature>
<gene>
    <name evidence="2" type="ORF">KAOT1_22066</name>
</gene>
<sequence>MTNVEQFHNLAHIFISFIGAILLLAIYSNIRKRFRQILEEDESQKRVDSGLLYLSLAMFVWVGSGIWAYASKHFEFSETMTYQIGVNLLSIVNNLFLLMALFYFYYAPKFIYNNIKNVKIIIGIIIAVASVTLVMAGVFGENNMYANIKLNAVPDLILSGFLCFLLLISFYKTFLHRGLKLVAMISVVIMILIFASQLPEVFLDFNDEFTTLLIKIIAKTSLIALFLVLATSWVIQLANTPRPNEMRIRFLDWSLIQLSIPSKNINNAQVDFGSKTTQYKNLLKFAIRRANGKGDLQSILVSAGGEIKNQTYLTRIIENINEILQLSNEQQLERRDLFTFLGEGKYRLRMIPENISIDEGLLHEFIGSAENTEYSSLCN</sequence>
<feature type="transmembrane region" description="Helical" evidence="1">
    <location>
        <begin position="216"/>
        <end position="239"/>
    </location>
</feature>
<keyword evidence="1" id="KW-0472">Membrane</keyword>
<dbReference type="EMBL" id="ABIB01000007">
    <property type="protein sequence ID" value="EDP95583.1"/>
    <property type="molecule type" value="Genomic_DNA"/>
</dbReference>
<accession>A9E152</accession>
<keyword evidence="1" id="KW-1133">Transmembrane helix</keyword>
<dbReference type="HOGENOM" id="CLU_730830_0_0_10"/>
<dbReference type="eggNOG" id="COG2771">
    <property type="taxonomic scope" value="Bacteria"/>
</dbReference>
<evidence type="ECO:0000313" key="2">
    <source>
        <dbReference type="EMBL" id="EDP95583.1"/>
    </source>
</evidence>
<protein>
    <submittedName>
        <fullName evidence="2">Uncharacterized protein</fullName>
    </submittedName>
</protein>